<keyword evidence="6" id="KW-1185">Reference proteome</keyword>
<feature type="chain" id="PRO_5045882722" evidence="3">
    <location>
        <begin position="25"/>
        <end position="242"/>
    </location>
</feature>
<sequence length="242" mass="26069">MKRRPWTWIMFIGLGLLACTPATPTTAPTATFAVAPPTATPLPPTQSAPAPAEPTPTAAADGGNIVIFKIVPGESQASYEVGETFFNQNNRFNLAVGVTTAVAGEIEANLADPPASRIGTITIDVSQLKSDSTRRDNYLRNNALESARYPIVTFVPTAIEGLPTTYAEGQDYTFRVRGDLTVREITRPVTFDVTARLEGQTLRGTATTTIRMSDFDVGPIDLVGILRTEDEVKLTLKFVARP</sequence>
<feature type="signal peptide" evidence="3">
    <location>
        <begin position="1"/>
        <end position="24"/>
    </location>
</feature>
<comment type="caution">
    <text evidence="5">The sequence shown here is derived from an EMBL/GenBank/DDBJ whole genome shotgun (WGS) entry which is preliminary data.</text>
</comment>
<reference evidence="5 6" key="1">
    <citation type="submission" date="2023-07" db="EMBL/GenBank/DDBJ databases">
        <title>Novel species of Thermanaerothrix with wide hydrolytic capabilities.</title>
        <authorList>
            <person name="Zayulina K.S."/>
            <person name="Podosokorskaya O.A."/>
            <person name="Elcheninov A.G."/>
        </authorList>
    </citation>
    <scope>NUCLEOTIDE SEQUENCE [LARGE SCALE GENOMIC DNA]</scope>
    <source>
        <strain evidence="5 6">4228-RoL</strain>
    </source>
</reference>
<protein>
    <submittedName>
        <fullName evidence="5">YceI family protein</fullName>
    </submittedName>
</protein>
<dbReference type="Proteomes" id="UP001254165">
    <property type="component" value="Unassembled WGS sequence"/>
</dbReference>
<evidence type="ECO:0000313" key="5">
    <source>
        <dbReference type="EMBL" id="MDT8898378.1"/>
    </source>
</evidence>
<name>A0ABU3NNE6_9CHLR</name>
<proteinExistence type="inferred from homology"/>
<feature type="domain" description="Lipid/polyisoprenoid-binding YceI-like" evidence="4">
    <location>
        <begin position="78"/>
        <end position="241"/>
    </location>
</feature>
<dbReference type="Pfam" id="PF04264">
    <property type="entry name" value="YceI"/>
    <property type="match status" value="1"/>
</dbReference>
<keyword evidence="3" id="KW-0732">Signal</keyword>
<evidence type="ECO:0000259" key="4">
    <source>
        <dbReference type="SMART" id="SM00867"/>
    </source>
</evidence>
<dbReference type="PROSITE" id="PS51257">
    <property type="entry name" value="PROKAR_LIPOPROTEIN"/>
    <property type="match status" value="1"/>
</dbReference>
<evidence type="ECO:0000313" key="6">
    <source>
        <dbReference type="Proteomes" id="UP001254165"/>
    </source>
</evidence>
<organism evidence="5 6">
    <name type="scientific">Thermanaerothrix solaris</name>
    <dbReference type="NCBI Taxonomy" id="3058434"/>
    <lineage>
        <taxon>Bacteria</taxon>
        <taxon>Bacillati</taxon>
        <taxon>Chloroflexota</taxon>
        <taxon>Anaerolineae</taxon>
        <taxon>Anaerolineales</taxon>
        <taxon>Anaerolineaceae</taxon>
        <taxon>Thermanaerothrix</taxon>
    </lineage>
</organism>
<feature type="region of interest" description="Disordered" evidence="2">
    <location>
        <begin position="35"/>
        <end position="58"/>
    </location>
</feature>
<feature type="compositionally biased region" description="Pro residues" evidence="2">
    <location>
        <begin position="38"/>
        <end position="54"/>
    </location>
</feature>
<evidence type="ECO:0000256" key="2">
    <source>
        <dbReference type="SAM" id="MobiDB-lite"/>
    </source>
</evidence>
<dbReference type="RefSeq" id="WP_315625037.1">
    <property type="nucleotide sequence ID" value="NZ_JAUHMF010000002.1"/>
</dbReference>
<dbReference type="InterPro" id="IPR036761">
    <property type="entry name" value="TTHA0802/YceI-like_sf"/>
</dbReference>
<dbReference type="SUPFAM" id="SSF101874">
    <property type="entry name" value="YceI-like"/>
    <property type="match status" value="1"/>
</dbReference>
<dbReference type="PANTHER" id="PTHR34406">
    <property type="entry name" value="PROTEIN YCEI"/>
    <property type="match status" value="1"/>
</dbReference>
<comment type="similarity">
    <text evidence="1">Belongs to the UPF0312 family.</text>
</comment>
<dbReference type="EMBL" id="JAUHMF010000002">
    <property type="protein sequence ID" value="MDT8898378.1"/>
    <property type="molecule type" value="Genomic_DNA"/>
</dbReference>
<evidence type="ECO:0000256" key="1">
    <source>
        <dbReference type="ARBA" id="ARBA00008812"/>
    </source>
</evidence>
<dbReference type="Gene3D" id="2.40.128.110">
    <property type="entry name" value="Lipid/polyisoprenoid-binding, YceI-like"/>
    <property type="match status" value="1"/>
</dbReference>
<accession>A0ABU3NNE6</accession>
<evidence type="ECO:0000256" key="3">
    <source>
        <dbReference type="SAM" id="SignalP"/>
    </source>
</evidence>
<gene>
    <name evidence="5" type="ORF">QYE77_08875</name>
</gene>
<dbReference type="PANTHER" id="PTHR34406:SF1">
    <property type="entry name" value="PROTEIN YCEI"/>
    <property type="match status" value="1"/>
</dbReference>
<dbReference type="InterPro" id="IPR007372">
    <property type="entry name" value="Lipid/polyisoprenoid-bd_YceI"/>
</dbReference>
<dbReference type="SMART" id="SM00867">
    <property type="entry name" value="YceI"/>
    <property type="match status" value="1"/>
</dbReference>